<accession>A0A917WWD7</accession>
<comment type="caution">
    <text evidence="2">The sequence shown here is derived from an EMBL/GenBank/DDBJ whole genome shotgun (WGS) entry which is preliminary data.</text>
</comment>
<feature type="domain" description="N-acetyltransferase" evidence="1">
    <location>
        <begin position="110"/>
        <end position="275"/>
    </location>
</feature>
<evidence type="ECO:0000313" key="2">
    <source>
        <dbReference type="EMBL" id="GGM34659.1"/>
    </source>
</evidence>
<dbReference type="PANTHER" id="PTHR43441">
    <property type="entry name" value="RIBOSOMAL-PROTEIN-SERINE ACETYLTRANSFERASE"/>
    <property type="match status" value="1"/>
</dbReference>
<evidence type="ECO:0000259" key="1">
    <source>
        <dbReference type="PROSITE" id="PS51186"/>
    </source>
</evidence>
<dbReference type="EMBL" id="BMPI01000018">
    <property type="protein sequence ID" value="GGM34659.1"/>
    <property type="molecule type" value="Genomic_DNA"/>
</dbReference>
<dbReference type="SUPFAM" id="SSF55729">
    <property type="entry name" value="Acyl-CoA N-acyltransferases (Nat)"/>
    <property type="match status" value="1"/>
</dbReference>
<dbReference type="Pfam" id="PF13302">
    <property type="entry name" value="Acetyltransf_3"/>
    <property type="match status" value="1"/>
</dbReference>
<name>A0A917WWD7_9ACTN</name>
<reference evidence="2" key="2">
    <citation type="submission" date="2020-09" db="EMBL/GenBank/DDBJ databases">
        <authorList>
            <person name="Sun Q."/>
            <person name="Ohkuma M."/>
        </authorList>
    </citation>
    <scope>NUCLEOTIDE SEQUENCE</scope>
    <source>
        <strain evidence="2">JCM 19831</strain>
    </source>
</reference>
<keyword evidence="3" id="KW-1185">Reference proteome</keyword>
<dbReference type="Proteomes" id="UP000642070">
    <property type="component" value="Unassembled WGS sequence"/>
</dbReference>
<protein>
    <recommendedName>
        <fullName evidence="1">N-acetyltransferase domain-containing protein</fullName>
    </recommendedName>
</protein>
<dbReference type="GO" id="GO:0008999">
    <property type="term" value="F:protein-N-terminal-alanine acetyltransferase activity"/>
    <property type="evidence" value="ECO:0007669"/>
    <property type="project" value="TreeGrafter"/>
</dbReference>
<dbReference type="AlphaFoldDB" id="A0A917WWD7"/>
<dbReference type="GO" id="GO:1990189">
    <property type="term" value="F:protein N-terminal-serine acetyltransferase activity"/>
    <property type="evidence" value="ECO:0007669"/>
    <property type="project" value="TreeGrafter"/>
</dbReference>
<dbReference type="PANTHER" id="PTHR43441:SF10">
    <property type="entry name" value="ACETYLTRANSFERASE"/>
    <property type="match status" value="1"/>
</dbReference>
<dbReference type="GO" id="GO:0005737">
    <property type="term" value="C:cytoplasm"/>
    <property type="evidence" value="ECO:0007669"/>
    <property type="project" value="TreeGrafter"/>
</dbReference>
<dbReference type="Gene3D" id="3.40.630.30">
    <property type="match status" value="1"/>
</dbReference>
<dbReference type="PROSITE" id="PS51186">
    <property type="entry name" value="GNAT"/>
    <property type="match status" value="1"/>
</dbReference>
<sequence length="278" mass="29571">MIRHAGRGEGVAEVFAEAAGPEELARFGEELFGSGLRRLYLQAPLIDGRTQRVAIAAGYTREGVARGAGADASGARLDLVVWGRVAGDPDGPSPRALPDLPGGALTDGVVVLRPLTAEDSDSTYTMRILPDVSGRSVVGTPMDPAVVRRQCAEAESRWLEGRRAECTIRRAGDGAYLGEIALFYNEPVLREAMIGYSLSPDARGNGYASRAARLITDWGFEIGMARMTAGTAEDNVASQRVLERAGYFREGIQPGKLPGPDGTRIDNVAFAKLRPAAT</sequence>
<evidence type="ECO:0000313" key="3">
    <source>
        <dbReference type="Proteomes" id="UP000642070"/>
    </source>
</evidence>
<dbReference type="InterPro" id="IPR051908">
    <property type="entry name" value="Ribosomal_N-acetyltransferase"/>
</dbReference>
<reference evidence="2" key="1">
    <citation type="journal article" date="2014" name="Int. J. Syst. Evol. Microbiol.">
        <title>Complete genome sequence of Corynebacterium casei LMG S-19264T (=DSM 44701T), isolated from a smear-ripened cheese.</title>
        <authorList>
            <consortium name="US DOE Joint Genome Institute (JGI-PGF)"/>
            <person name="Walter F."/>
            <person name="Albersmeier A."/>
            <person name="Kalinowski J."/>
            <person name="Ruckert C."/>
        </authorList>
    </citation>
    <scope>NUCLEOTIDE SEQUENCE</scope>
    <source>
        <strain evidence="2">JCM 19831</strain>
    </source>
</reference>
<organism evidence="2 3">
    <name type="scientific">Dactylosporangium sucinum</name>
    <dbReference type="NCBI Taxonomy" id="1424081"/>
    <lineage>
        <taxon>Bacteria</taxon>
        <taxon>Bacillati</taxon>
        <taxon>Actinomycetota</taxon>
        <taxon>Actinomycetes</taxon>
        <taxon>Micromonosporales</taxon>
        <taxon>Micromonosporaceae</taxon>
        <taxon>Dactylosporangium</taxon>
    </lineage>
</organism>
<proteinExistence type="predicted"/>
<dbReference type="RefSeq" id="WP_190251410.1">
    <property type="nucleotide sequence ID" value="NZ_BMPI01000018.1"/>
</dbReference>
<gene>
    <name evidence="2" type="ORF">GCM10007977_040210</name>
</gene>
<dbReference type="InterPro" id="IPR016181">
    <property type="entry name" value="Acyl_CoA_acyltransferase"/>
</dbReference>
<dbReference type="InterPro" id="IPR000182">
    <property type="entry name" value="GNAT_dom"/>
</dbReference>